<keyword evidence="2" id="KW-1185">Reference proteome</keyword>
<dbReference type="EMBL" id="JAVDTI010000012">
    <property type="protein sequence ID" value="MDR6809745.1"/>
    <property type="molecule type" value="Genomic_DNA"/>
</dbReference>
<dbReference type="InterPro" id="IPR018841">
    <property type="entry name" value="DUF2442"/>
</dbReference>
<dbReference type="Proteomes" id="UP001264980">
    <property type="component" value="Unassembled WGS sequence"/>
</dbReference>
<protein>
    <recommendedName>
        <fullName evidence="3">DUF2442 domain-containing protein</fullName>
    </recommendedName>
</protein>
<evidence type="ECO:0000313" key="2">
    <source>
        <dbReference type="Proteomes" id="UP001264980"/>
    </source>
</evidence>
<name>A0ABU1R8M5_9BACT</name>
<evidence type="ECO:0000313" key="1">
    <source>
        <dbReference type="EMBL" id="MDR6809745.1"/>
    </source>
</evidence>
<dbReference type="Gene3D" id="3.30.2020.40">
    <property type="entry name" value="Uncharacterised protein PF10387, DUF2442"/>
    <property type="match status" value="1"/>
</dbReference>
<accession>A0ABU1R8M5</accession>
<sequence>MDREISVKSVWFQDENIFIQTRSGEERSQPLKWFPKLFNASLAERQKFELSPFGIHWPDLDEDLSFEGFYTYSKL</sequence>
<dbReference type="RefSeq" id="WP_309993633.1">
    <property type="nucleotide sequence ID" value="NZ_JAVDTI010000012.1"/>
</dbReference>
<gene>
    <name evidence="1" type="ORF">J2W84_006821</name>
</gene>
<dbReference type="Pfam" id="PF10387">
    <property type="entry name" value="DUF2442"/>
    <property type="match status" value="1"/>
</dbReference>
<proteinExistence type="predicted"/>
<organism evidence="1 2">
    <name type="scientific">Dyadobacter fermentans</name>
    <dbReference type="NCBI Taxonomy" id="94254"/>
    <lineage>
        <taxon>Bacteria</taxon>
        <taxon>Pseudomonadati</taxon>
        <taxon>Bacteroidota</taxon>
        <taxon>Cytophagia</taxon>
        <taxon>Cytophagales</taxon>
        <taxon>Spirosomataceae</taxon>
        <taxon>Dyadobacter</taxon>
    </lineage>
</organism>
<evidence type="ECO:0008006" key="3">
    <source>
        <dbReference type="Google" id="ProtNLM"/>
    </source>
</evidence>
<reference evidence="1 2" key="1">
    <citation type="submission" date="2023-07" db="EMBL/GenBank/DDBJ databases">
        <title>Sorghum-associated microbial communities from plants grown in Nebraska, USA.</title>
        <authorList>
            <person name="Schachtman D."/>
        </authorList>
    </citation>
    <scope>NUCLEOTIDE SEQUENCE [LARGE SCALE GENOMIC DNA]</scope>
    <source>
        <strain evidence="1 2">BE57</strain>
    </source>
</reference>
<comment type="caution">
    <text evidence="1">The sequence shown here is derived from an EMBL/GenBank/DDBJ whole genome shotgun (WGS) entry which is preliminary data.</text>
</comment>